<keyword evidence="6" id="KW-1185">Reference proteome</keyword>
<keyword evidence="3 4" id="KW-0663">Pyridoxal phosphate</keyword>
<dbReference type="InterPro" id="IPR015424">
    <property type="entry name" value="PyrdxlP-dep_Trfase"/>
</dbReference>
<dbReference type="Gene3D" id="3.40.640.10">
    <property type="entry name" value="Type I PLP-dependent aspartate aminotransferase-like (Major domain)"/>
    <property type="match status" value="1"/>
</dbReference>
<dbReference type="CDD" id="cd00616">
    <property type="entry name" value="AHBA_syn"/>
    <property type="match status" value="1"/>
</dbReference>
<proteinExistence type="inferred from homology"/>
<dbReference type="SUPFAM" id="SSF53383">
    <property type="entry name" value="PLP-dependent transferases"/>
    <property type="match status" value="1"/>
</dbReference>
<evidence type="ECO:0000256" key="2">
    <source>
        <dbReference type="PIRSR" id="PIRSR000390-1"/>
    </source>
</evidence>
<dbReference type="GO" id="GO:0008483">
    <property type="term" value="F:transaminase activity"/>
    <property type="evidence" value="ECO:0007669"/>
    <property type="project" value="TreeGrafter"/>
</dbReference>
<dbReference type="STRING" id="1193051.LEP1GSC017_3839"/>
<reference evidence="5 6" key="1">
    <citation type="submission" date="2019-03" db="EMBL/GenBank/DDBJ databases">
        <title>Genomic Encyclopedia of Archaeal and Bacterial Type Strains, Phase II (KMG-II): from individual species to whole genera.</title>
        <authorList>
            <person name="Goeker M."/>
        </authorList>
    </citation>
    <scope>NUCLEOTIDE SEQUENCE [LARGE SCALE GENOMIC DNA]</scope>
    <source>
        <strain evidence="5 6">DSM 21537</strain>
    </source>
</reference>
<gene>
    <name evidence="5" type="ORF">CLV96_0129</name>
</gene>
<accession>A0A4R8MQ80</accession>
<feature type="active site" description="Proton acceptor" evidence="2">
    <location>
        <position position="189"/>
    </location>
</feature>
<dbReference type="Gene3D" id="3.90.1150.10">
    <property type="entry name" value="Aspartate Aminotransferase, domain 1"/>
    <property type="match status" value="1"/>
</dbReference>
<dbReference type="InterPro" id="IPR015422">
    <property type="entry name" value="PyrdxlP-dep_Trfase_small"/>
</dbReference>
<evidence type="ECO:0000313" key="6">
    <source>
        <dbReference type="Proteomes" id="UP000294684"/>
    </source>
</evidence>
<dbReference type="InterPro" id="IPR015421">
    <property type="entry name" value="PyrdxlP-dep_Trfase_major"/>
</dbReference>
<dbReference type="Pfam" id="PF01041">
    <property type="entry name" value="DegT_DnrJ_EryC1"/>
    <property type="match status" value="1"/>
</dbReference>
<evidence type="ECO:0000256" key="1">
    <source>
        <dbReference type="ARBA" id="ARBA00037999"/>
    </source>
</evidence>
<dbReference type="Proteomes" id="UP000294684">
    <property type="component" value="Unassembled WGS sequence"/>
</dbReference>
<sequence length="387" mass="43562">MMIPYGKQSINEDDLNSVIEVLKSDFLTQGPVVEKFEKAIASYCNAKYAVSVSNATAALHLSCLALGLSKGRLGWTTPNTFVATSNSVLYTGADIDFVDIDPNSYNISLNELKKKLAEAKAKGKTPDVLLPVHFSGQSCEMEEIYQLSKEYGFHIIEDASHAIGAKYNNKPVGNCEYSDLTVFSFHPVKIITTGEGGVITTNRKDLYDLLIRLRSHGITRNPELMTKEPDGEWYYQQLELGYNYRLTELQAALGLSQLKRLDEFVLRRNQIAERYNTLLKDFPIKLPTLLTNNYSSYHLYVIQIDESKCKKGHKEVFSDLRKNGIGVQLHYIPVHTQPYYQSLGFKLGSFPESEAYYAAAISLPIYFDLKDSEQDKVVETLKVCLGS</sequence>
<organism evidence="5 6">
    <name type="scientific">Leptospira meyeri</name>
    <dbReference type="NCBI Taxonomy" id="29508"/>
    <lineage>
        <taxon>Bacteria</taxon>
        <taxon>Pseudomonadati</taxon>
        <taxon>Spirochaetota</taxon>
        <taxon>Spirochaetia</taxon>
        <taxon>Leptospirales</taxon>
        <taxon>Leptospiraceae</taxon>
        <taxon>Leptospira</taxon>
    </lineage>
</organism>
<feature type="modified residue" description="N6-(pyridoxal phosphate)lysine" evidence="3">
    <location>
        <position position="189"/>
    </location>
</feature>
<dbReference type="PIRSF" id="PIRSF000390">
    <property type="entry name" value="PLP_StrS"/>
    <property type="match status" value="1"/>
</dbReference>
<dbReference type="NCBIfam" id="TIGR03588">
    <property type="entry name" value="PseC"/>
    <property type="match status" value="1"/>
</dbReference>
<dbReference type="GO" id="GO:0030170">
    <property type="term" value="F:pyridoxal phosphate binding"/>
    <property type="evidence" value="ECO:0007669"/>
    <property type="project" value="TreeGrafter"/>
</dbReference>
<evidence type="ECO:0000313" key="5">
    <source>
        <dbReference type="EMBL" id="TDY71174.1"/>
    </source>
</evidence>
<comment type="caution">
    <text evidence="5">The sequence shown here is derived from an EMBL/GenBank/DDBJ whole genome shotgun (WGS) entry which is preliminary data.</text>
</comment>
<name>A0A4R8MQ80_LEPME</name>
<dbReference type="EMBL" id="SORO01000001">
    <property type="protein sequence ID" value="TDY71174.1"/>
    <property type="molecule type" value="Genomic_DNA"/>
</dbReference>
<comment type="similarity">
    <text evidence="1 4">Belongs to the DegT/DnrJ/EryC1 family.</text>
</comment>
<dbReference type="PANTHER" id="PTHR30244:SF34">
    <property type="entry name" value="DTDP-4-AMINO-4,6-DIDEOXYGALACTOSE TRANSAMINASE"/>
    <property type="match status" value="1"/>
</dbReference>
<dbReference type="AlphaFoldDB" id="A0A4R8MQ80"/>
<dbReference type="InterPro" id="IPR020026">
    <property type="entry name" value="PseC"/>
</dbReference>
<dbReference type="InterPro" id="IPR000653">
    <property type="entry name" value="DegT/StrS_aminotransferase"/>
</dbReference>
<evidence type="ECO:0000256" key="4">
    <source>
        <dbReference type="RuleBase" id="RU004508"/>
    </source>
</evidence>
<dbReference type="GO" id="GO:0000271">
    <property type="term" value="P:polysaccharide biosynthetic process"/>
    <property type="evidence" value="ECO:0007669"/>
    <property type="project" value="TreeGrafter"/>
</dbReference>
<evidence type="ECO:0000256" key="3">
    <source>
        <dbReference type="PIRSR" id="PIRSR000390-2"/>
    </source>
</evidence>
<dbReference type="PANTHER" id="PTHR30244">
    <property type="entry name" value="TRANSAMINASE"/>
    <property type="match status" value="1"/>
</dbReference>
<protein>
    <submittedName>
        <fullName evidence="5">UDP-4-amino-4, 6-dideoxy-N-acetyl-beta-L-altrosamine transaminase</fullName>
    </submittedName>
</protein>